<dbReference type="Pfam" id="PF13481">
    <property type="entry name" value="AAA_25"/>
    <property type="match status" value="1"/>
</dbReference>
<accession>A0A1A6C6I4</accession>
<dbReference type="Proteomes" id="UP000029273">
    <property type="component" value="Unassembled WGS sequence"/>
</dbReference>
<name>A0A1A6C6I4_9GAMM</name>
<dbReference type="SMART" id="SM00382">
    <property type="entry name" value="AAA"/>
    <property type="match status" value="1"/>
</dbReference>
<evidence type="ECO:0000259" key="1">
    <source>
        <dbReference type="SMART" id="SM00382"/>
    </source>
</evidence>
<keyword evidence="3" id="KW-1185">Reference proteome</keyword>
<proteinExistence type="predicted"/>
<evidence type="ECO:0000313" key="2">
    <source>
        <dbReference type="EMBL" id="OBS10155.1"/>
    </source>
</evidence>
<dbReference type="RefSeq" id="WP_052064178.1">
    <property type="nucleotide sequence ID" value="NZ_JQSG02000002.1"/>
</dbReference>
<organism evidence="2 3">
    <name type="scientific">Acidihalobacter prosperus</name>
    <dbReference type="NCBI Taxonomy" id="160660"/>
    <lineage>
        <taxon>Bacteria</taxon>
        <taxon>Pseudomonadati</taxon>
        <taxon>Pseudomonadota</taxon>
        <taxon>Gammaproteobacteria</taxon>
        <taxon>Chromatiales</taxon>
        <taxon>Ectothiorhodospiraceae</taxon>
        <taxon>Acidihalobacter</taxon>
    </lineage>
</organism>
<dbReference type="OrthoDB" id="8905164at2"/>
<evidence type="ECO:0000313" key="3">
    <source>
        <dbReference type="Proteomes" id="UP000029273"/>
    </source>
</evidence>
<dbReference type="Gene3D" id="3.40.50.300">
    <property type="entry name" value="P-loop containing nucleotide triphosphate hydrolases"/>
    <property type="match status" value="1"/>
</dbReference>
<dbReference type="SUPFAM" id="SSF52540">
    <property type="entry name" value="P-loop containing nucleoside triphosphate hydrolases"/>
    <property type="match status" value="1"/>
</dbReference>
<reference evidence="2 3" key="1">
    <citation type="journal article" date="2014" name="Genome Announc.">
        <title>Draft Genome Sequence of the Iron-Oxidizing, Acidophilic, and Halotolerant 'Thiobacillus prosperus' Type Strain DSM 5130.</title>
        <authorList>
            <person name="Ossandon F.J."/>
            <person name="Cardenas J.P."/>
            <person name="Corbett M."/>
            <person name="Quatrini R."/>
            <person name="Holmes D.S."/>
            <person name="Watkin E."/>
        </authorList>
    </citation>
    <scope>NUCLEOTIDE SEQUENCE [LARGE SCALE GENOMIC DNA]</scope>
    <source>
        <strain evidence="2 3">DSM 5130</strain>
    </source>
</reference>
<dbReference type="InterPro" id="IPR003593">
    <property type="entry name" value="AAA+_ATPase"/>
</dbReference>
<feature type="domain" description="AAA+ ATPase" evidence="1">
    <location>
        <begin position="37"/>
        <end position="221"/>
    </location>
</feature>
<gene>
    <name evidence="2" type="ORF">Thpro_021205</name>
</gene>
<dbReference type="InterPro" id="IPR027417">
    <property type="entry name" value="P-loop_NTPase"/>
</dbReference>
<sequence>MSRGLAQIDQNSELELINASSIQPEPIDWLWPGWLARGKLHILAGAPSTGKTTLTLAMAAIITRGTAWPDGAPTAPGRVVIWSGEDDPADTLTPRLLAAGADTERVHFVGSVHEDNGARTFDPATDVGKLAEALAKLPEPPALLIVDPIVSAVAGDSHKNAETRRALAPLVNLAQLQGCALVGITHFTKGTAGREPLDRVTGSLAFGALARIVLVTARRPDDHPEGPARLLVRAKSNIGIDGGGVQYEIEETELALYPGLCTSLVRWGDPIEGTARSLLISAETLSDDGIETPTSAPEKTRAETWLRDFLSSGPLPSQQVIKEARREGISERTLHRARNALGVESVCTGFGKDRQSKWVMPKGTFSASVPAICQQN</sequence>
<dbReference type="EMBL" id="JQSG02000002">
    <property type="protein sequence ID" value="OBS10155.1"/>
    <property type="molecule type" value="Genomic_DNA"/>
</dbReference>
<dbReference type="AlphaFoldDB" id="A0A1A6C6I4"/>
<protein>
    <recommendedName>
        <fullName evidence="1">AAA+ ATPase domain-containing protein</fullName>
    </recommendedName>
</protein>
<comment type="caution">
    <text evidence="2">The sequence shown here is derived from an EMBL/GenBank/DDBJ whole genome shotgun (WGS) entry which is preliminary data.</text>
</comment>